<organism evidence="1 2">
    <name type="scientific">Tessaracoccus lapidicaptus</name>
    <dbReference type="NCBI Taxonomy" id="1427523"/>
    <lineage>
        <taxon>Bacteria</taxon>
        <taxon>Bacillati</taxon>
        <taxon>Actinomycetota</taxon>
        <taxon>Actinomycetes</taxon>
        <taxon>Propionibacteriales</taxon>
        <taxon>Propionibacteriaceae</taxon>
        <taxon>Tessaracoccus</taxon>
    </lineage>
</organism>
<proteinExistence type="predicted"/>
<sequence>MDRPVVHRSASAWKIVARTAHYGGMTDTHALLCARDPVVVEAVEVIAAAQQVELRHARDADESRQRWAGAALRLVATEVAARWTSVPPGRAFLVGADAAELARCSADLGLPVLPLPDGGGRLAEALAGVRSMGVPNGRLISLVGASGGLGVSTLAVGIAMTAPRGTAAAVVDLAPSSGGLDLLMGIESAEGARWSQLAAARGELGDLAAGLPSMGGVPVVTQDREGPRTPTPEAVTAVVGALRRQHALVVVDGPAPPLLAPDRTLLVVGADVRSVAAARMRVEAGAVAPSELVIRRGRGRSLPAAVVGRALGMPVVCTVDDDRAVPRLAELGLPPADGPARRFTRQVRALARELCGD</sequence>
<reference evidence="2" key="1">
    <citation type="submission" date="2016-07" db="EMBL/GenBank/DDBJ databases">
        <authorList>
            <person name="Florea S."/>
            <person name="Webb J.S."/>
            <person name="Jaromczyk J."/>
            <person name="Schardl C.L."/>
        </authorList>
    </citation>
    <scope>NUCLEOTIDE SEQUENCE [LARGE SCALE GENOMIC DNA]</scope>
    <source>
        <strain evidence="2">IPBSL-7</strain>
    </source>
</reference>
<name>A0A1C0ARM7_9ACTN</name>
<gene>
    <name evidence="1" type="ORF">BCR15_12055</name>
</gene>
<dbReference type="SUPFAM" id="SSF52540">
    <property type="entry name" value="P-loop containing nucleoside triphosphate hydrolases"/>
    <property type="match status" value="1"/>
</dbReference>
<protein>
    <recommendedName>
        <fullName evidence="3">Helicase/secretion neighborhood CpaE-like protein</fullName>
    </recommendedName>
</protein>
<comment type="caution">
    <text evidence="1">The sequence shown here is derived from an EMBL/GenBank/DDBJ whole genome shotgun (WGS) entry which is preliminary data.</text>
</comment>
<dbReference type="InterPro" id="IPR022521">
    <property type="entry name" value="Rv3660c"/>
</dbReference>
<evidence type="ECO:0000313" key="2">
    <source>
        <dbReference type="Proteomes" id="UP000093501"/>
    </source>
</evidence>
<accession>A0A1C0ARM7</accession>
<keyword evidence="2" id="KW-1185">Reference proteome</keyword>
<dbReference type="AlphaFoldDB" id="A0A1C0ARM7"/>
<dbReference type="Gene3D" id="3.40.50.300">
    <property type="entry name" value="P-loop containing nucleotide triphosphate hydrolases"/>
    <property type="match status" value="1"/>
</dbReference>
<evidence type="ECO:0008006" key="3">
    <source>
        <dbReference type="Google" id="ProtNLM"/>
    </source>
</evidence>
<dbReference type="Proteomes" id="UP000093501">
    <property type="component" value="Unassembled WGS sequence"/>
</dbReference>
<dbReference type="EMBL" id="MBQD01000003">
    <property type="protein sequence ID" value="OCL36996.1"/>
    <property type="molecule type" value="Genomic_DNA"/>
</dbReference>
<dbReference type="InterPro" id="IPR027417">
    <property type="entry name" value="P-loop_NTPase"/>
</dbReference>
<dbReference type="NCBIfam" id="TIGR03815">
    <property type="entry name" value="CpaE_hom_Actino"/>
    <property type="match status" value="1"/>
</dbReference>
<evidence type="ECO:0000313" key="1">
    <source>
        <dbReference type="EMBL" id="OCL36996.1"/>
    </source>
</evidence>